<dbReference type="InterPro" id="IPR052159">
    <property type="entry name" value="Competence_DNA_uptake"/>
</dbReference>
<dbReference type="NCBIfam" id="TIGR00360">
    <property type="entry name" value="ComEC_N-term"/>
    <property type="match status" value="1"/>
</dbReference>
<evidence type="ECO:0000313" key="10">
    <source>
        <dbReference type="Proteomes" id="UP000681610"/>
    </source>
</evidence>
<feature type="transmembrane region" description="Helical" evidence="6">
    <location>
        <begin position="251"/>
        <end position="273"/>
    </location>
</feature>
<reference evidence="9 10" key="1">
    <citation type="submission" date="2021-03" db="EMBL/GenBank/DDBJ databases">
        <title>Isolation and description of Capnocytophaga bilenii sp. nov., a novel Capnocytophaga species, isolated from a gingivitis subject.</title>
        <authorList>
            <person name="Antezack A."/>
            <person name="Monnet-Corti V."/>
            <person name="La Scola B."/>
        </authorList>
    </citation>
    <scope>NUCLEOTIDE SEQUENCE [LARGE SCALE GENOMIC DNA]</scope>
    <source>
        <strain evidence="9 10">Marseille-Q4570</strain>
    </source>
</reference>
<evidence type="ECO:0000256" key="5">
    <source>
        <dbReference type="ARBA" id="ARBA00023136"/>
    </source>
</evidence>
<dbReference type="EMBL" id="JAGDYP010000005">
    <property type="protein sequence ID" value="MBO1884289.1"/>
    <property type="molecule type" value="Genomic_DNA"/>
</dbReference>
<evidence type="ECO:0000256" key="3">
    <source>
        <dbReference type="ARBA" id="ARBA00022692"/>
    </source>
</evidence>
<accession>A0ABS3PY74</accession>
<evidence type="ECO:0000256" key="4">
    <source>
        <dbReference type="ARBA" id="ARBA00022989"/>
    </source>
</evidence>
<feature type="transmembrane region" description="Helical" evidence="6">
    <location>
        <begin position="7"/>
        <end position="26"/>
    </location>
</feature>
<dbReference type="Pfam" id="PF03772">
    <property type="entry name" value="Competence"/>
    <property type="match status" value="1"/>
</dbReference>
<feature type="transmembrane region" description="Helical" evidence="6">
    <location>
        <begin position="32"/>
        <end position="51"/>
    </location>
</feature>
<feature type="transmembrane region" description="Helical" evidence="6">
    <location>
        <begin position="449"/>
        <end position="468"/>
    </location>
</feature>
<evidence type="ECO:0000256" key="2">
    <source>
        <dbReference type="ARBA" id="ARBA00022475"/>
    </source>
</evidence>
<organism evidence="9 10">
    <name type="scientific">Capnocytophaga bilenii</name>
    <dbReference type="NCBI Taxonomy" id="2819369"/>
    <lineage>
        <taxon>Bacteria</taxon>
        <taxon>Pseudomonadati</taxon>
        <taxon>Bacteroidota</taxon>
        <taxon>Flavobacteriia</taxon>
        <taxon>Flavobacteriales</taxon>
        <taxon>Flavobacteriaceae</taxon>
        <taxon>Capnocytophaga</taxon>
    </lineage>
</organism>
<feature type="transmembrane region" description="Helical" evidence="6">
    <location>
        <begin position="356"/>
        <end position="376"/>
    </location>
</feature>
<sequence>MRYVNLNILIILLGIIGGISITSILLPPFYVTFIIALSLFLSFAIHLYLYLKKYIFRYGFVWHTLACSVAVGALVTVVHTPTAYPSHYTHLLTPDDYYVLQGNIVEQVSQKDYGTTYCVKLSVANKQSVTGDILCFFPSKLTDSLLSHNTPLTFVAKCNPIPPPKNPYQFNYKQYMERKGVYWKANVIKYQAQPINSHQMSDYIERARNYLSSTINHTFNKDTAPLLNTLLLSKRSELSEELYQSYIDAGAVHILAISGLHVGIITMILLFLLQKLPYATLPYQWLRYILLLAGLWAFALIAGASASVLRATVMFSFIGLSFLFRNRQGRFDALLVSMFFLLLYNPYYLYDVGFQLSYAAVFSILTFYPPILRWWYPNNKYLNKVWSLFIIGFTAQIVVLPISLYYFHQFSILFFVSNLVVVPLLSPLLVVSILSLVIMAIGLQLPYPFIFITEKLVWLMNALVQIIAQQEPFIVRNIYFNIPLLISCLLIVASVVYFRHYRSYKAIMAISLSILLWQGVRFYNKYHIETAEEMLIFSKYNDKVITIRQGSNLTVYQNDTLQLDPIVMNYLKNSGADNIHLQKMPYTLRFKNKNYLLMDTLGVYPKSKQVVIDSVIFTQKIPKINLDRMKEDLSLRY</sequence>
<feature type="transmembrane region" description="Helical" evidence="6">
    <location>
        <begin position="308"/>
        <end position="324"/>
    </location>
</feature>
<keyword evidence="2" id="KW-1003">Cell membrane</keyword>
<keyword evidence="10" id="KW-1185">Reference proteome</keyword>
<evidence type="ECO:0000256" key="6">
    <source>
        <dbReference type="SAM" id="Phobius"/>
    </source>
</evidence>
<gene>
    <name evidence="9" type="ORF">J4N46_07610</name>
</gene>
<name>A0ABS3PY74_9FLAO</name>
<evidence type="ECO:0000259" key="7">
    <source>
        <dbReference type="Pfam" id="PF03772"/>
    </source>
</evidence>
<feature type="transmembrane region" description="Helical" evidence="6">
    <location>
        <begin position="331"/>
        <end position="350"/>
    </location>
</feature>
<comment type="caution">
    <text evidence="9">The sequence shown here is derived from an EMBL/GenBank/DDBJ whole genome shotgun (WGS) entry which is preliminary data.</text>
</comment>
<evidence type="ECO:0000259" key="8">
    <source>
        <dbReference type="Pfam" id="PF13567"/>
    </source>
</evidence>
<proteinExistence type="predicted"/>
<evidence type="ECO:0000256" key="1">
    <source>
        <dbReference type="ARBA" id="ARBA00004651"/>
    </source>
</evidence>
<dbReference type="Pfam" id="PF13567">
    <property type="entry name" value="DUF4131"/>
    <property type="match status" value="1"/>
</dbReference>
<dbReference type="PANTHER" id="PTHR30619:SF1">
    <property type="entry name" value="RECOMBINATION PROTEIN 2"/>
    <property type="match status" value="1"/>
</dbReference>
<keyword evidence="4 6" id="KW-1133">Transmembrane helix</keyword>
<comment type="subcellular location">
    <subcellularLocation>
        <location evidence="1">Cell membrane</location>
        <topology evidence="1">Multi-pass membrane protein</topology>
    </subcellularLocation>
</comment>
<feature type="transmembrane region" description="Helical" evidence="6">
    <location>
        <begin position="58"/>
        <end position="78"/>
    </location>
</feature>
<keyword evidence="5 6" id="KW-0472">Membrane</keyword>
<feature type="domain" description="DUF4131" evidence="8">
    <location>
        <begin position="28"/>
        <end position="187"/>
    </location>
</feature>
<dbReference type="InterPro" id="IPR025405">
    <property type="entry name" value="DUF4131"/>
</dbReference>
<keyword evidence="3 6" id="KW-0812">Transmembrane</keyword>
<protein>
    <submittedName>
        <fullName evidence="9">ComEC family competence protein</fullName>
    </submittedName>
</protein>
<dbReference type="PANTHER" id="PTHR30619">
    <property type="entry name" value="DNA INTERNALIZATION/COMPETENCE PROTEIN COMEC/REC2"/>
    <property type="match status" value="1"/>
</dbReference>
<feature type="transmembrane region" description="Helical" evidence="6">
    <location>
        <begin position="480"/>
        <end position="498"/>
    </location>
</feature>
<dbReference type="InterPro" id="IPR004477">
    <property type="entry name" value="ComEC_N"/>
</dbReference>
<dbReference type="RefSeq" id="WP_208058811.1">
    <property type="nucleotide sequence ID" value="NZ_JAGDYP010000005.1"/>
</dbReference>
<feature type="transmembrane region" description="Helical" evidence="6">
    <location>
        <begin position="285"/>
        <end position="302"/>
    </location>
</feature>
<feature type="transmembrane region" description="Helical" evidence="6">
    <location>
        <begin position="388"/>
        <end position="407"/>
    </location>
</feature>
<dbReference type="Proteomes" id="UP000681610">
    <property type="component" value="Unassembled WGS sequence"/>
</dbReference>
<feature type="transmembrane region" description="Helical" evidence="6">
    <location>
        <begin position="413"/>
        <end position="437"/>
    </location>
</feature>
<feature type="domain" description="ComEC/Rec2-related protein" evidence="7">
    <location>
        <begin position="230"/>
        <end position="494"/>
    </location>
</feature>
<evidence type="ECO:0000313" key="9">
    <source>
        <dbReference type="EMBL" id="MBO1884289.1"/>
    </source>
</evidence>